<feature type="domain" description="Methyl-accepting transducer" evidence="9">
    <location>
        <begin position="217"/>
        <end position="453"/>
    </location>
</feature>
<comment type="caution">
    <text evidence="11">The sequence shown here is derived from an EMBL/GenBank/DDBJ whole genome shotgun (WGS) entry which is preliminary data.</text>
</comment>
<evidence type="ECO:0000256" key="8">
    <source>
        <dbReference type="SAM" id="Phobius"/>
    </source>
</evidence>
<keyword evidence="7" id="KW-0175">Coiled coil</keyword>
<keyword evidence="8" id="KW-0812">Transmembrane</keyword>
<keyword evidence="3 8" id="KW-0472">Membrane</keyword>
<dbReference type="InterPro" id="IPR003660">
    <property type="entry name" value="HAMP_dom"/>
</dbReference>
<dbReference type="Proteomes" id="UP000626697">
    <property type="component" value="Unassembled WGS sequence"/>
</dbReference>
<organism evidence="11 12">
    <name type="scientific">Peribacillus huizhouensis</name>
    <dbReference type="NCBI Taxonomy" id="1501239"/>
    <lineage>
        <taxon>Bacteria</taxon>
        <taxon>Bacillati</taxon>
        <taxon>Bacillota</taxon>
        <taxon>Bacilli</taxon>
        <taxon>Bacillales</taxon>
        <taxon>Bacillaceae</taxon>
        <taxon>Peribacillus</taxon>
    </lineage>
</organism>
<keyword evidence="4 6" id="KW-0807">Transducer</keyword>
<dbReference type="Gene3D" id="1.10.287.950">
    <property type="entry name" value="Methyl-accepting chemotaxis protein"/>
    <property type="match status" value="1"/>
</dbReference>
<evidence type="ECO:0000256" key="7">
    <source>
        <dbReference type="SAM" id="Coils"/>
    </source>
</evidence>
<dbReference type="PANTHER" id="PTHR32089">
    <property type="entry name" value="METHYL-ACCEPTING CHEMOTAXIS PROTEIN MCPB"/>
    <property type="match status" value="1"/>
</dbReference>
<sequence length="503" mass="55220">MSNDERAFLLTGENDYYEGMKAKAEDVEQKIKKLKDLDTDQKYQQSIEDLAKNFTQYWSLNQKVLESYTNNPQAAKETHFGEERTLRKNILDPSINQYVEQLETEVAYLTEEYDSTSQIGKRVILVITILSSVVGSTLGIILLVSIIKPLTILNEQMRDIAQGEADLTKAIIIKNKDEFGDFAATFNQFITSLRGIMQQIGRSSEQVAASSHEFTANAEESKATSEIVSTTMQEISDSGNHQSSMTEQGLDSVKSALLGIETISSNTKTVAEASLVMKKQAENGSQSIQQVGVQMENIQVSVEFADEGVHSLANRALEISNFTSIINDIANQTNLLALNATIEAARAGEAGKGFAVVAQEVQKLAEQANDSANQINEVVHSIQQETRVTVDNIKTVKQNVFSGLELSTEAESQFKEIIDFIDQVSSQIQEIASASQQLSSGFGNVSRSIEEISNATKESASHTDEIAKATEEQLASMEEILVAAISLSSLSEELQELTSRFKV</sequence>
<evidence type="ECO:0000313" key="11">
    <source>
        <dbReference type="EMBL" id="MBA9025956.1"/>
    </source>
</evidence>
<dbReference type="CDD" id="cd11386">
    <property type="entry name" value="MCP_signal"/>
    <property type="match status" value="1"/>
</dbReference>
<dbReference type="SMART" id="SM00283">
    <property type="entry name" value="MA"/>
    <property type="match status" value="1"/>
</dbReference>
<accession>A0ABR6CMK3</accession>
<dbReference type="CDD" id="cd06225">
    <property type="entry name" value="HAMP"/>
    <property type="match status" value="1"/>
</dbReference>
<evidence type="ECO:0000256" key="4">
    <source>
        <dbReference type="ARBA" id="ARBA00023224"/>
    </source>
</evidence>
<dbReference type="Pfam" id="PF05227">
    <property type="entry name" value="CHASE3"/>
    <property type="match status" value="1"/>
</dbReference>
<evidence type="ECO:0000256" key="6">
    <source>
        <dbReference type="PROSITE-ProRule" id="PRU00284"/>
    </source>
</evidence>
<evidence type="ECO:0000256" key="1">
    <source>
        <dbReference type="ARBA" id="ARBA00004236"/>
    </source>
</evidence>
<comment type="subcellular location">
    <subcellularLocation>
        <location evidence="1">Cell membrane</location>
    </subcellularLocation>
</comment>
<dbReference type="PROSITE" id="PS50885">
    <property type="entry name" value="HAMP"/>
    <property type="match status" value="1"/>
</dbReference>
<proteinExistence type="inferred from homology"/>
<dbReference type="SUPFAM" id="SSF58104">
    <property type="entry name" value="Methyl-accepting chemotaxis protein (MCP) signaling domain"/>
    <property type="match status" value="1"/>
</dbReference>
<dbReference type="Pfam" id="PF00672">
    <property type="entry name" value="HAMP"/>
    <property type="match status" value="1"/>
</dbReference>
<keyword evidence="8" id="KW-1133">Transmembrane helix</keyword>
<name>A0ABR6CMK3_9BACI</name>
<evidence type="ECO:0000313" key="12">
    <source>
        <dbReference type="Proteomes" id="UP000626697"/>
    </source>
</evidence>
<keyword evidence="2" id="KW-1003">Cell membrane</keyword>
<dbReference type="PROSITE" id="PS50111">
    <property type="entry name" value="CHEMOTAXIS_TRANSDUC_2"/>
    <property type="match status" value="1"/>
</dbReference>
<dbReference type="PANTHER" id="PTHR32089:SF114">
    <property type="entry name" value="METHYL-ACCEPTING CHEMOTAXIS PROTEIN MCPB"/>
    <property type="match status" value="1"/>
</dbReference>
<evidence type="ECO:0000259" key="10">
    <source>
        <dbReference type="PROSITE" id="PS50885"/>
    </source>
</evidence>
<dbReference type="EMBL" id="JACJHX010000003">
    <property type="protein sequence ID" value="MBA9025956.1"/>
    <property type="molecule type" value="Genomic_DNA"/>
</dbReference>
<feature type="transmembrane region" description="Helical" evidence="8">
    <location>
        <begin position="123"/>
        <end position="147"/>
    </location>
</feature>
<dbReference type="SMART" id="SM00304">
    <property type="entry name" value="HAMP"/>
    <property type="match status" value="1"/>
</dbReference>
<feature type="coiled-coil region" evidence="7">
    <location>
        <begin position="358"/>
        <end position="385"/>
    </location>
</feature>
<evidence type="ECO:0000259" key="9">
    <source>
        <dbReference type="PROSITE" id="PS50111"/>
    </source>
</evidence>
<evidence type="ECO:0000256" key="2">
    <source>
        <dbReference type="ARBA" id="ARBA00022475"/>
    </source>
</evidence>
<reference evidence="11 12" key="1">
    <citation type="submission" date="2020-08" db="EMBL/GenBank/DDBJ databases">
        <title>Genomic Encyclopedia of Type Strains, Phase IV (KMG-IV): sequencing the most valuable type-strain genomes for metagenomic binning, comparative biology and taxonomic classification.</title>
        <authorList>
            <person name="Goeker M."/>
        </authorList>
    </citation>
    <scope>NUCLEOTIDE SEQUENCE [LARGE SCALE GENOMIC DNA]</scope>
    <source>
        <strain evidence="11 12">DSM 105481</strain>
    </source>
</reference>
<dbReference type="InterPro" id="IPR004089">
    <property type="entry name" value="MCPsignal_dom"/>
</dbReference>
<keyword evidence="12" id="KW-1185">Reference proteome</keyword>
<comment type="similarity">
    <text evidence="5">Belongs to the methyl-accepting chemotaxis (MCP) protein family.</text>
</comment>
<feature type="domain" description="HAMP" evidence="10">
    <location>
        <begin position="144"/>
        <end position="198"/>
    </location>
</feature>
<protein>
    <submittedName>
        <fullName evidence="11">Methyl-accepting chemotaxis protein</fullName>
    </submittedName>
</protein>
<evidence type="ECO:0000256" key="3">
    <source>
        <dbReference type="ARBA" id="ARBA00023136"/>
    </source>
</evidence>
<dbReference type="InterPro" id="IPR007891">
    <property type="entry name" value="CHASE3"/>
</dbReference>
<gene>
    <name evidence="11" type="ORF">HNP81_001241</name>
</gene>
<evidence type="ECO:0000256" key="5">
    <source>
        <dbReference type="ARBA" id="ARBA00029447"/>
    </source>
</evidence>
<dbReference type="Pfam" id="PF00015">
    <property type="entry name" value="MCPsignal"/>
    <property type="match status" value="1"/>
</dbReference>